<proteinExistence type="evidence at transcript level"/>
<sequence>MGLCILLTTLQTLSADPLICCLGHLTCVVYHHTSWPTGDSSTSYALPPSIPMVGCHVHPLDGKCRHSQLAQLFGI</sequence>
<evidence type="ECO:0000256" key="1">
    <source>
        <dbReference type="SAM" id="SignalP"/>
    </source>
</evidence>
<protein>
    <submittedName>
        <fullName evidence="2">Macaca fascicularis brain cDNA, clone: QflA-19264</fullName>
    </submittedName>
</protein>
<evidence type="ECO:0000313" key="2">
    <source>
        <dbReference type="EMBL" id="BAE89765.1"/>
    </source>
</evidence>
<keyword evidence="1" id="KW-0732">Signal</keyword>
<name>I7GCG6_MACFA</name>
<accession>I7GCG6</accession>
<feature type="chain" id="PRO_5012565140" evidence="1">
    <location>
        <begin position="16"/>
        <end position="75"/>
    </location>
</feature>
<organism evidence="2">
    <name type="scientific">Macaca fascicularis</name>
    <name type="common">Crab-eating macaque</name>
    <name type="synonym">Cynomolgus monkey</name>
    <dbReference type="NCBI Taxonomy" id="9541"/>
    <lineage>
        <taxon>Eukaryota</taxon>
        <taxon>Metazoa</taxon>
        <taxon>Chordata</taxon>
        <taxon>Craniata</taxon>
        <taxon>Vertebrata</taxon>
        <taxon>Euteleostomi</taxon>
        <taxon>Mammalia</taxon>
        <taxon>Eutheria</taxon>
        <taxon>Euarchontoglires</taxon>
        <taxon>Primates</taxon>
        <taxon>Haplorrhini</taxon>
        <taxon>Catarrhini</taxon>
        <taxon>Cercopithecidae</taxon>
        <taxon>Cercopithecinae</taxon>
        <taxon>Macaca</taxon>
    </lineage>
</organism>
<dbReference type="EMBL" id="AB172703">
    <property type="protein sequence ID" value="BAE89765.1"/>
    <property type="molecule type" value="mRNA"/>
</dbReference>
<feature type="signal peptide" evidence="1">
    <location>
        <begin position="1"/>
        <end position="15"/>
    </location>
</feature>
<dbReference type="AlphaFoldDB" id="I7GCG6"/>
<reference evidence="2" key="1">
    <citation type="journal article" date="2007" name="PLoS Biol.">
        <title>Rate of evolution in brain-expressed genes in humans and other primates.</title>
        <authorList>
            <person name="Wang H.-Y."/>
            <person name="Chien H.-C."/>
            <person name="Osada N."/>
            <person name="Hashimoto K."/>
            <person name="Sugano S."/>
            <person name="Gojobori T."/>
            <person name="Chou C.-K."/>
            <person name="Tsai S.-F."/>
            <person name="Wu C.-I."/>
            <person name="Shen C.-K.J."/>
        </authorList>
    </citation>
    <scope>NUCLEOTIDE SEQUENCE</scope>
</reference>